<proteinExistence type="predicted"/>
<dbReference type="Gramene" id="rna21410">
    <property type="protein sequence ID" value="RHN59384.1"/>
    <property type="gene ID" value="gene21410"/>
</dbReference>
<dbReference type="Proteomes" id="UP000265566">
    <property type="component" value="Chromosome 4"/>
</dbReference>
<dbReference type="AlphaFoldDB" id="A0A396I597"/>
<protein>
    <submittedName>
        <fullName evidence="1">Uncharacterized protein</fullName>
    </submittedName>
</protein>
<reference evidence="1" key="1">
    <citation type="journal article" date="2018" name="Nat. Plants">
        <title>Whole-genome landscape of Medicago truncatula symbiotic genes.</title>
        <authorList>
            <person name="Pecrix Y."/>
            <person name="Gamas P."/>
            <person name="Carrere S."/>
        </authorList>
    </citation>
    <scope>NUCLEOTIDE SEQUENCE</scope>
    <source>
        <tissue evidence="1">Leaves</tissue>
    </source>
</reference>
<gene>
    <name evidence="1" type="ORF">MtrunA17_Chr4g0012721</name>
</gene>
<dbReference type="EMBL" id="PSQE01000004">
    <property type="protein sequence ID" value="RHN59384.1"/>
    <property type="molecule type" value="Genomic_DNA"/>
</dbReference>
<comment type="caution">
    <text evidence="1">The sequence shown here is derived from an EMBL/GenBank/DDBJ whole genome shotgun (WGS) entry which is preliminary data.</text>
</comment>
<organism evidence="1">
    <name type="scientific">Medicago truncatula</name>
    <name type="common">Barrel medic</name>
    <name type="synonym">Medicago tribuloides</name>
    <dbReference type="NCBI Taxonomy" id="3880"/>
    <lineage>
        <taxon>Eukaryota</taxon>
        <taxon>Viridiplantae</taxon>
        <taxon>Streptophyta</taxon>
        <taxon>Embryophyta</taxon>
        <taxon>Tracheophyta</taxon>
        <taxon>Spermatophyta</taxon>
        <taxon>Magnoliopsida</taxon>
        <taxon>eudicotyledons</taxon>
        <taxon>Gunneridae</taxon>
        <taxon>Pentapetalae</taxon>
        <taxon>rosids</taxon>
        <taxon>fabids</taxon>
        <taxon>Fabales</taxon>
        <taxon>Fabaceae</taxon>
        <taxon>Papilionoideae</taxon>
        <taxon>50 kb inversion clade</taxon>
        <taxon>NPAAA clade</taxon>
        <taxon>Hologalegina</taxon>
        <taxon>IRL clade</taxon>
        <taxon>Trifolieae</taxon>
        <taxon>Medicago</taxon>
    </lineage>
</organism>
<accession>A0A396I597</accession>
<name>A0A396I597_MEDTR</name>
<evidence type="ECO:0000313" key="1">
    <source>
        <dbReference type="EMBL" id="RHN59384.1"/>
    </source>
</evidence>
<sequence length="68" mass="7189">MIVVIGILPCLFFWSAVAVFLVCGYCLAVGVLEVSSVDPTVFLGSLQACFLRLPCGLAKFTAVVFSSV</sequence>